<name>A0A9D4GS54_DREPO</name>
<sequence>MQYIANFANTAPDIYTAVTLLKLLISLAEKADDQTLMKKLGENDQTLMKKLGENDHTLMKKLGEND</sequence>
<organism evidence="1 2">
    <name type="scientific">Dreissena polymorpha</name>
    <name type="common">Zebra mussel</name>
    <name type="synonym">Mytilus polymorpha</name>
    <dbReference type="NCBI Taxonomy" id="45954"/>
    <lineage>
        <taxon>Eukaryota</taxon>
        <taxon>Metazoa</taxon>
        <taxon>Spiralia</taxon>
        <taxon>Lophotrochozoa</taxon>
        <taxon>Mollusca</taxon>
        <taxon>Bivalvia</taxon>
        <taxon>Autobranchia</taxon>
        <taxon>Heteroconchia</taxon>
        <taxon>Euheterodonta</taxon>
        <taxon>Imparidentia</taxon>
        <taxon>Neoheterodontei</taxon>
        <taxon>Myida</taxon>
        <taxon>Dreissenoidea</taxon>
        <taxon>Dreissenidae</taxon>
        <taxon>Dreissena</taxon>
    </lineage>
</organism>
<protein>
    <submittedName>
        <fullName evidence="1">Uncharacterized protein</fullName>
    </submittedName>
</protein>
<dbReference type="AlphaFoldDB" id="A0A9D4GS54"/>
<dbReference type="Proteomes" id="UP000828390">
    <property type="component" value="Unassembled WGS sequence"/>
</dbReference>
<comment type="caution">
    <text evidence="1">The sequence shown here is derived from an EMBL/GenBank/DDBJ whole genome shotgun (WGS) entry which is preliminary data.</text>
</comment>
<evidence type="ECO:0000313" key="2">
    <source>
        <dbReference type="Proteomes" id="UP000828390"/>
    </source>
</evidence>
<gene>
    <name evidence="1" type="ORF">DPMN_122246</name>
</gene>
<reference evidence="1" key="2">
    <citation type="submission" date="2020-11" db="EMBL/GenBank/DDBJ databases">
        <authorList>
            <person name="McCartney M.A."/>
            <person name="Auch B."/>
            <person name="Kono T."/>
            <person name="Mallez S."/>
            <person name="Becker A."/>
            <person name="Gohl D.M."/>
            <person name="Silverstein K.A.T."/>
            <person name="Koren S."/>
            <person name="Bechman K.B."/>
            <person name="Herman A."/>
            <person name="Abrahante J.E."/>
            <person name="Garbe J."/>
        </authorList>
    </citation>
    <scope>NUCLEOTIDE SEQUENCE</scope>
    <source>
        <strain evidence="1">Duluth1</strain>
        <tissue evidence="1">Whole animal</tissue>
    </source>
</reference>
<reference evidence="1" key="1">
    <citation type="journal article" date="2019" name="bioRxiv">
        <title>The Genome of the Zebra Mussel, Dreissena polymorpha: A Resource for Invasive Species Research.</title>
        <authorList>
            <person name="McCartney M.A."/>
            <person name="Auch B."/>
            <person name="Kono T."/>
            <person name="Mallez S."/>
            <person name="Zhang Y."/>
            <person name="Obille A."/>
            <person name="Becker A."/>
            <person name="Abrahante J.E."/>
            <person name="Garbe J."/>
            <person name="Badalamenti J.P."/>
            <person name="Herman A."/>
            <person name="Mangelson H."/>
            <person name="Liachko I."/>
            <person name="Sullivan S."/>
            <person name="Sone E.D."/>
            <person name="Koren S."/>
            <person name="Silverstein K.A.T."/>
            <person name="Beckman K.B."/>
            <person name="Gohl D.M."/>
        </authorList>
    </citation>
    <scope>NUCLEOTIDE SEQUENCE</scope>
    <source>
        <strain evidence="1">Duluth1</strain>
        <tissue evidence="1">Whole animal</tissue>
    </source>
</reference>
<dbReference type="EMBL" id="JAIWYP010000005">
    <property type="protein sequence ID" value="KAH3820500.1"/>
    <property type="molecule type" value="Genomic_DNA"/>
</dbReference>
<proteinExistence type="predicted"/>
<keyword evidence="2" id="KW-1185">Reference proteome</keyword>
<evidence type="ECO:0000313" key="1">
    <source>
        <dbReference type="EMBL" id="KAH3820500.1"/>
    </source>
</evidence>
<accession>A0A9D4GS54</accession>